<proteinExistence type="inferred from homology"/>
<dbReference type="InterPro" id="IPR036390">
    <property type="entry name" value="WH_DNA-bd_sf"/>
</dbReference>
<evidence type="ECO:0000256" key="3">
    <source>
        <dbReference type="ARBA" id="ARBA00023125"/>
    </source>
</evidence>
<dbReference type="Pfam" id="PF03466">
    <property type="entry name" value="LysR_substrate"/>
    <property type="match status" value="1"/>
</dbReference>
<accession>A0ABR7N991</accession>
<dbReference type="PROSITE" id="PS50931">
    <property type="entry name" value="HTH_LYSR"/>
    <property type="match status" value="1"/>
</dbReference>
<evidence type="ECO:0000256" key="1">
    <source>
        <dbReference type="ARBA" id="ARBA00009437"/>
    </source>
</evidence>
<dbReference type="InterPro" id="IPR000847">
    <property type="entry name" value="LysR_HTH_N"/>
</dbReference>
<dbReference type="SUPFAM" id="SSF46785">
    <property type="entry name" value="Winged helix' DNA-binding domain"/>
    <property type="match status" value="1"/>
</dbReference>
<name>A0ABR7N991_9FIRM</name>
<protein>
    <submittedName>
        <fullName evidence="6">LysR family transcriptional regulator</fullName>
    </submittedName>
</protein>
<keyword evidence="2" id="KW-0805">Transcription regulation</keyword>
<keyword evidence="7" id="KW-1185">Reference proteome</keyword>
<evidence type="ECO:0000256" key="2">
    <source>
        <dbReference type="ARBA" id="ARBA00023015"/>
    </source>
</evidence>
<dbReference type="RefSeq" id="WP_249307976.1">
    <property type="nucleotide sequence ID" value="NZ_JACRSZ010000006.1"/>
</dbReference>
<dbReference type="Gene3D" id="3.40.190.290">
    <property type="match status" value="1"/>
</dbReference>
<comment type="similarity">
    <text evidence="1">Belongs to the LysR transcriptional regulatory family.</text>
</comment>
<organism evidence="6 7">
    <name type="scientific">Jingyaoa shaoxingensis</name>
    <dbReference type="NCBI Taxonomy" id="2763671"/>
    <lineage>
        <taxon>Bacteria</taxon>
        <taxon>Bacillati</taxon>
        <taxon>Bacillota</taxon>
        <taxon>Clostridia</taxon>
        <taxon>Lachnospirales</taxon>
        <taxon>Lachnospiraceae</taxon>
        <taxon>Jingyaoa</taxon>
    </lineage>
</organism>
<dbReference type="Proteomes" id="UP000657421">
    <property type="component" value="Unassembled WGS sequence"/>
</dbReference>
<dbReference type="SUPFAM" id="SSF53850">
    <property type="entry name" value="Periplasmic binding protein-like II"/>
    <property type="match status" value="1"/>
</dbReference>
<reference evidence="6 7" key="1">
    <citation type="submission" date="2020-08" db="EMBL/GenBank/DDBJ databases">
        <title>Genome public.</title>
        <authorList>
            <person name="Liu C."/>
            <person name="Sun Q."/>
        </authorList>
    </citation>
    <scope>NUCLEOTIDE SEQUENCE [LARGE SCALE GENOMIC DNA]</scope>
    <source>
        <strain evidence="6 7">NSJ-46</strain>
    </source>
</reference>
<evidence type="ECO:0000313" key="7">
    <source>
        <dbReference type="Proteomes" id="UP000657421"/>
    </source>
</evidence>
<dbReference type="PANTHER" id="PTHR30419">
    <property type="entry name" value="HTH-TYPE TRANSCRIPTIONAL REGULATOR YBHD"/>
    <property type="match status" value="1"/>
</dbReference>
<evidence type="ECO:0000313" key="6">
    <source>
        <dbReference type="EMBL" id="MBC8572948.1"/>
    </source>
</evidence>
<keyword evidence="3" id="KW-0238">DNA-binding</keyword>
<dbReference type="CDD" id="cd05466">
    <property type="entry name" value="PBP2_LTTR_substrate"/>
    <property type="match status" value="1"/>
</dbReference>
<dbReference type="PRINTS" id="PR00039">
    <property type="entry name" value="HTHLYSR"/>
</dbReference>
<comment type="caution">
    <text evidence="6">The sequence shown here is derived from an EMBL/GenBank/DDBJ whole genome shotgun (WGS) entry which is preliminary data.</text>
</comment>
<dbReference type="InterPro" id="IPR036388">
    <property type="entry name" value="WH-like_DNA-bd_sf"/>
</dbReference>
<dbReference type="Pfam" id="PF00126">
    <property type="entry name" value="HTH_1"/>
    <property type="match status" value="1"/>
</dbReference>
<dbReference type="InterPro" id="IPR050950">
    <property type="entry name" value="HTH-type_LysR_regulators"/>
</dbReference>
<keyword evidence="4" id="KW-0804">Transcription</keyword>
<sequence>MTLNQLLYFEKITETQNMGRAAKLLHISQPSLSIALSNLEKELNVELFNRIGHRLLLSNEGEQFLVHVKKILREVRDAELHMQSLSADRNLQIRIGCLVPVLYDYLPRLIHDFLALPENHLLKIDFTTNNTSKLIPMLKEGYFDYIICSKQDDPELIQTELISEPYVLLCPPGAQVPTTWNDILAQNLIGFQQTAAAHHEIHTALVQQDIQPTYVYRAPDEESIASLVSHGLGYGIVPKVQALENFNLQIVPLPDTGTAFVRKIYLTQLINRPAIGAAKRFLNYLKTH</sequence>
<evidence type="ECO:0000259" key="5">
    <source>
        <dbReference type="PROSITE" id="PS50931"/>
    </source>
</evidence>
<dbReference type="InterPro" id="IPR005119">
    <property type="entry name" value="LysR_subst-bd"/>
</dbReference>
<dbReference type="Gene3D" id="1.10.10.10">
    <property type="entry name" value="Winged helix-like DNA-binding domain superfamily/Winged helix DNA-binding domain"/>
    <property type="match status" value="1"/>
</dbReference>
<evidence type="ECO:0000256" key="4">
    <source>
        <dbReference type="ARBA" id="ARBA00023163"/>
    </source>
</evidence>
<feature type="domain" description="HTH lysR-type" evidence="5">
    <location>
        <begin position="1"/>
        <end position="58"/>
    </location>
</feature>
<dbReference type="EMBL" id="JACRSZ010000006">
    <property type="protein sequence ID" value="MBC8572948.1"/>
    <property type="molecule type" value="Genomic_DNA"/>
</dbReference>
<gene>
    <name evidence="6" type="ORF">H8716_07620</name>
</gene>